<dbReference type="Proteomes" id="UP001281614">
    <property type="component" value="Unassembled WGS sequence"/>
</dbReference>
<sequence length="110" mass="12651">MQVHRARHQQRADPRRVRIAAAAYYLEISDSSRGTRVSTMRYTSSTPFTDKPQSRMDSVYTSRQATDFPGALKPWNTQKEYSRPKNDALVNAEPRMVEKERATDMTGEVI</sequence>
<evidence type="ECO:0000313" key="3">
    <source>
        <dbReference type="Proteomes" id="UP001281614"/>
    </source>
</evidence>
<organism evidence="2 3">
    <name type="scientific">Colletotrichum kahawae</name>
    <name type="common">Coffee berry disease fungus</name>
    <dbReference type="NCBI Taxonomy" id="34407"/>
    <lineage>
        <taxon>Eukaryota</taxon>
        <taxon>Fungi</taxon>
        <taxon>Dikarya</taxon>
        <taxon>Ascomycota</taxon>
        <taxon>Pezizomycotina</taxon>
        <taxon>Sordariomycetes</taxon>
        <taxon>Hypocreomycetidae</taxon>
        <taxon>Glomerellales</taxon>
        <taxon>Glomerellaceae</taxon>
        <taxon>Colletotrichum</taxon>
        <taxon>Colletotrichum gloeosporioides species complex</taxon>
    </lineage>
</organism>
<accession>A0AAD9Y0D6</accession>
<name>A0AAD9Y0D6_COLKA</name>
<dbReference type="EMBL" id="VYYT01000554">
    <property type="protein sequence ID" value="KAK2732215.1"/>
    <property type="molecule type" value="Genomic_DNA"/>
</dbReference>
<feature type="compositionally biased region" description="Polar residues" evidence="1">
    <location>
        <begin position="55"/>
        <end position="65"/>
    </location>
</feature>
<reference evidence="2" key="1">
    <citation type="submission" date="2023-02" db="EMBL/GenBank/DDBJ databases">
        <title>Colletotrichum kahawae CIFC_Que2 genome sequencing and assembly.</title>
        <authorList>
            <person name="Baroncelli R."/>
        </authorList>
    </citation>
    <scope>NUCLEOTIDE SEQUENCE</scope>
    <source>
        <strain evidence="2">CIFC_Que2</strain>
    </source>
</reference>
<protein>
    <submittedName>
        <fullName evidence="2">Uncharacterized protein</fullName>
    </submittedName>
</protein>
<evidence type="ECO:0000256" key="1">
    <source>
        <dbReference type="SAM" id="MobiDB-lite"/>
    </source>
</evidence>
<feature type="region of interest" description="Disordered" evidence="1">
    <location>
        <begin position="38"/>
        <end position="110"/>
    </location>
</feature>
<comment type="caution">
    <text evidence="2">The sequence shown here is derived from an EMBL/GenBank/DDBJ whole genome shotgun (WGS) entry which is preliminary data.</text>
</comment>
<proteinExistence type="predicted"/>
<dbReference type="AlphaFoldDB" id="A0AAD9Y0D6"/>
<keyword evidence="3" id="KW-1185">Reference proteome</keyword>
<feature type="compositionally biased region" description="Polar residues" evidence="1">
    <location>
        <begin position="38"/>
        <end position="48"/>
    </location>
</feature>
<gene>
    <name evidence="2" type="ORF">CKAH01_02161</name>
</gene>
<evidence type="ECO:0000313" key="2">
    <source>
        <dbReference type="EMBL" id="KAK2732215.1"/>
    </source>
</evidence>